<proteinExistence type="predicted"/>
<dbReference type="Pfam" id="PF22600">
    <property type="entry name" value="MTPAP-like_central"/>
    <property type="match status" value="1"/>
</dbReference>
<accession>A0A061S6B8</accession>
<feature type="region of interest" description="Disordered" evidence="1">
    <location>
        <begin position="338"/>
        <end position="557"/>
    </location>
</feature>
<dbReference type="SUPFAM" id="SSF81301">
    <property type="entry name" value="Nucleotidyltransferase"/>
    <property type="match status" value="1"/>
</dbReference>
<dbReference type="SUPFAM" id="SSF81631">
    <property type="entry name" value="PAP/OAS1 substrate-binding domain"/>
    <property type="match status" value="1"/>
</dbReference>
<feature type="region of interest" description="Disordered" evidence="1">
    <location>
        <begin position="642"/>
        <end position="683"/>
    </location>
</feature>
<dbReference type="EMBL" id="GBEZ01004527">
    <property type="protein sequence ID" value="JAC80697.1"/>
    <property type="molecule type" value="Transcribed_RNA"/>
</dbReference>
<organism evidence="3">
    <name type="scientific">Tetraselmis sp. GSL018</name>
    <dbReference type="NCBI Taxonomy" id="582737"/>
    <lineage>
        <taxon>Eukaryota</taxon>
        <taxon>Viridiplantae</taxon>
        <taxon>Chlorophyta</taxon>
        <taxon>core chlorophytes</taxon>
        <taxon>Chlorodendrophyceae</taxon>
        <taxon>Chlorodendrales</taxon>
        <taxon>Chlorodendraceae</taxon>
        <taxon>Tetraselmis</taxon>
    </lineage>
</organism>
<reference evidence="3" key="1">
    <citation type="submission" date="2014-05" db="EMBL/GenBank/DDBJ databases">
        <title>The transcriptome of the halophilic microalga Tetraselmis sp. GSL018 isolated from the Great Salt Lake, Utah.</title>
        <authorList>
            <person name="Jinkerson R.E."/>
            <person name="D'Adamo S."/>
            <person name="Posewitz M.C."/>
        </authorList>
    </citation>
    <scope>NUCLEOTIDE SEQUENCE</scope>
    <source>
        <strain evidence="3">GSL018</strain>
    </source>
</reference>
<evidence type="ECO:0000259" key="2">
    <source>
        <dbReference type="Pfam" id="PF22600"/>
    </source>
</evidence>
<feature type="compositionally biased region" description="Low complexity" evidence="1">
    <location>
        <begin position="429"/>
        <end position="444"/>
    </location>
</feature>
<dbReference type="Gene3D" id="3.30.460.10">
    <property type="entry name" value="Beta Polymerase, domain 2"/>
    <property type="match status" value="1"/>
</dbReference>
<feature type="compositionally biased region" description="Low complexity" evidence="1">
    <location>
        <begin position="490"/>
        <end position="501"/>
    </location>
</feature>
<feature type="compositionally biased region" description="Basic residues" evidence="1">
    <location>
        <begin position="506"/>
        <end position="516"/>
    </location>
</feature>
<gene>
    <name evidence="3" type="ORF">TSPGSL018_9696</name>
</gene>
<dbReference type="InterPro" id="IPR054708">
    <property type="entry name" value="MTPAP-like_central"/>
</dbReference>
<dbReference type="PANTHER" id="PTHR12271:SF123">
    <property type="entry name" value="PROTEIN HESO1"/>
    <property type="match status" value="1"/>
</dbReference>
<name>A0A061S6B8_9CHLO</name>
<sequence>MCGGSMSRVVPYGSFVSGIGSHASDLDLSIEGTWRNGPDATPKQLSALSPEKRVSILRDMIGALRVSKTSKGYIEKVLHARVPVLKFVEATTGISCDLCLSNTTAVEKSAVLQWISEIDGRFVQLMSLVKLWAKAHGINDPTSGSFNGFALALMVMFHLQTLKVPMLPPLCEIFGGASDTFVDRPLAKEPGPETVQAFARARELAARYRDGRYGCCQLASVVELFAGFVVHMNAAFKWWLQGGTSHVRLSAWAGGWTVHGWSKSYAVAVEDPFDASENCARAIGRRNQERFKIHEAILQVMKVTSEAMSSITSETCLGDLIRALFGDKSLGLLPPELRNELKTGGPKICRWPDMPKQRVGLKPGDPEPPPSRNGAKGAKRRPSAAARKAQGNGKDSGGQGQSRNRASGEANGVGSKDSGKEQKADAQGDAAAEPPAVPDPIAEPRGAPRQAKRWGDDDTSADNEDPPRALGAGNGVATGNPPSKDKRLQAGAAEDVAAPREAAARSRWKKGQRDRKKSAETEHRREEPQSEAGVAAGTGNSLVPGAPHEAAAEAGAAEGGRTVGMLWRRRPAQRLCRGGRSKRQAGVWWRARKTSKRLPDLALYPCPGVCRTAQAATFRGLRWPLPGRAATLLLRCLPRGAPEPRNCLAGASPRDRAGAPPGTRRRPTTKRPPPTGLSMSWRS</sequence>
<feature type="compositionally biased region" description="Basic and acidic residues" evidence="1">
    <location>
        <begin position="517"/>
        <end position="528"/>
    </location>
</feature>
<dbReference type="Gene3D" id="1.10.1410.10">
    <property type="match status" value="1"/>
</dbReference>
<dbReference type="AlphaFoldDB" id="A0A061S6B8"/>
<evidence type="ECO:0000313" key="3">
    <source>
        <dbReference type="EMBL" id="JAC80697.1"/>
    </source>
</evidence>
<dbReference type="PANTHER" id="PTHR12271">
    <property type="entry name" value="POLY A POLYMERASE CID PAP -RELATED"/>
    <property type="match status" value="1"/>
</dbReference>
<dbReference type="CDD" id="cd05402">
    <property type="entry name" value="NT_PAP_TUTase"/>
    <property type="match status" value="1"/>
</dbReference>
<protein>
    <submittedName>
        <fullName evidence="3">Poly rna polymerase gld2-like</fullName>
    </submittedName>
</protein>
<evidence type="ECO:0000256" key="1">
    <source>
        <dbReference type="SAM" id="MobiDB-lite"/>
    </source>
</evidence>
<dbReference type="GO" id="GO:0031123">
    <property type="term" value="P:RNA 3'-end processing"/>
    <property type="evidence" value="ECO:0007669"/>
    <property type="project" value="TreeGrafter"/>
</dbReference>
<feature type="domain" description="Poly(A) RNA polymerase mitochondrial-like central palm" evidence="2">
    <location>
        <begin position="7"/>
        <end position="116"/>
    </location>
</feature>
<feature type="compositionally biased region" description="Basic and acidic residues" evidence="1">
    <location>
        <begin position="417"/>
        <end position="426"/>
    </location>
</feature>
<dbReference type="GO" id="GO:0016779">
    <property type="term" value="F:nucleotidyltransferase activity"/>
    <property type="evidence" value="ECO:0007669"/>
    <property type="project" value="TreeGrafter"/>
</dbReference>
<dbReference type="InterPro" id="IPR043519">
    <property type="entry name" value="NT_sf"/>
</dbReference>